<evidence type="ECO:0000256" key="3">
    <source>
        <dbReference type="ARBA" id="ARBA00022980"/>
    </source>
</evidence>
<organism evidence="14">
    <name type="scientific">Trichuris suis</name>
    <name type="common">pig whipworm</name>
    <dbReference type="NCBI Taxonomy" id="68888"/>
    <lineage>
        <taxon>Eukaryota</taxon>
        <taxon>Metazoa</taxon>
        <taxon>Ecdysozoa</taxon>
        <taxon>Nematoda</taxon>
        <taxon>Enoplea</taxon>
        <taxon>Dorylaimia</taxon>
        <taxon>Trichinellida</taxon>
        <taxon>Trichuridae</taxon>
        <taxon>Trichuris</taxon>
    </lineage>
</organism>
<keyword evidence="5 10" id="KW-0687">Ribonucleoprotein</keyword>
<dbReference type="InterPro" id="IPR011990">
    <property type="entry name" value="TPR-like_helical_dom_sf"/>
</dbReference>
<dbReference type="SMART" id="SM00671">
    <property type="entry name" value="SEL1"/>
    <property type="match status" value="9"/>
</dbReference>
<evidence type="ECO:0000256" key="5">
    <source>
        <dbReference type="ARBA" id="ARBA00023274"/>
    </source>
</evidence>
<evidence type="ECO:0000256" key="8">
    <source>
        <dbReference type="ARBA" id="ARBA00041606"/>
    </source>
</evidence>
<comment type="subcellular location">
    <subcellularLocation>
        <location evidence="1">Mitochondrion</location>
    </subcellularLocation>
</comment>
<dbReference type="Proteomes" id="UP000030758">
    <property type="component" value="Unassembled WGS sequence"/>
</dbReference>
<dbReference type="GO" id="GO:0005743">
    <property type="term" value="C:mitochondrial inner membrane"/>
    <property type="evidence" value="ECO:0007669"/>
    <property type="project" value="UniProtKB-ARBA"/>
</dbReference>
<dbReference type="InterPro" id="IPR014721">
    <property type="entry name" value="Ribsml_uS5_D2-typ_fold_subgr"/>
</dbReference>
<dbReference type="Gene3D" id="1.25.40.10">
    <property type="entry name" value="Tetratricopeptide repeat domain"/>
    <property type="match status" value="4"/>
</dbReference>
<evidence type="ECO:0000256" key="11">
    <source>
        <dbReference type="RuleBase" id="RU003823"/>
    </source>
</evidence>
<dbReference type="PANTHER" id="PTHR11102">
    <property type="entry name" value="SEL-1-LIKE PROTEIN"/>
    <property type="match status" value="1"/>
</dbReference>
<dbReference type="EMBL" id="KL367568">
    <property type="protein sequence ID" value="KFD63682.1"/>
    <property type="molecule type" value="Genomic_DNA"/>
</dbReference>
<evidence type="ECO:0000256" key="1">
    <source>
        <dbReference type="ARBA" id="ARBA00004173"/>
    </source>
</evidence>
<dbReference type="Pfam" id="PF21251">
    <property type="entry name" value="Ribosomal_uS5m_N"/>
    <property type="match status" value="1"/>
</dbReference>
<evidence type="ECO:0000256" key="2">
    <source>
        <dbReference type="ARBA" id="ARBA00008945"/>
    </source>
</evidence>
<evidence type="ECO:0000256" key="9">
    <source>
        <dbReference type="ARBA" id="ARBA00062683"/>
    </source>
</evidence>
<dbReference type="InterPro" id="IPR005324">
    <property type="entry name" value="Ribosomal_uS5_C"/>
</dbReference>
<dbReference type="PROSITE" id="PS50881">
    <property type="entry name" value="S5_DSRBD"/>
    <property type="match status" value="1"/>
</dbReference>
<keyword evidence="3 10" id="KW-0689">Ribosomal protein</keyword>
<dbReference type="InterPro" id="IPR006597">
    <property type="entry name" value="Sel1-like"/>
</dbReference>
<dbReference type="FunFam" id="3.30.230.10:FF:000002">
    <property type="entry name" value="30S ribosomal protein S5"/>
    <property type="match status" value="1"/>
</dbReference>
<keyword evidence="4" id="KW-0496">Mitochondrion</keyword>
<sequence length="1127" mass="126899">MSHVILICKLLFLTMTTTSMVTAQIILEEIYPIAPIVPTVAPSLEAATLQQVILDSSDFRMVIKAMLQETYCVLNFGLKKFDAMSNEYWYFQRCFSLIFALAFTNGIFANGVVDEKPNDGSEYYNEAVALLKNSASKRKHDNGRAFELLLKAAELNHTQALEMIAFEMLYGENLKWDAPKAKDLFESLSKQGSTKSQLGLAFMHSVGIATNSSQAIALIYYTFAALGGEPLAQMALGYRFSSGINLPQVCESALTYYRKVADRVAETTSFGLSTAVQRLRLTEDAEDPSSGTSTLMEENLLQYYKFLADKGDVGAQVGLGQLYLTGGRGVELNYDLARHYFFLAADAGSTNAMGFLGKMYLDGTPVTPADNLTAFQYFKRSADKGNAIGQSGLGYMYLSGLGVENDFDKAYKLLSASAEQGNVDAQLQLGLMFYHGLGVAEDFSMALKYFQLASQSGSVFAMYNLGQMHSLGLGVLRNCHTAVEFFKNVAERGKWSSMLMEAYNAYQNGEVPFQNEDERNQRALLLWDRAANQGSSFARVKVADYHYYGKGTPVDYEEAVANYKVASELQRNAQAMFNLGYMHEQGIGIRRDLHLAKRFYDMAVEVSPDATLPVNLALIRLSFLFLIDFFKQSLWWKLEFVDRAFGPYWDFYLVPLLCAVIAGLFTLRRNRLLPIFAHHIVLTEQPPTMFGSLVKEARRFKSFFTKRKAEDLWKGVTSVSNVGRKKGRARSVLRPKDLNRGQEIGKGPINTMWPGLNSPLMAGKELLEHKYLPPDPGRAERLLKLREGVKMSRISVHPLERGWSGTSLKGRILGPPECLANGKNVQSQAQTTRTIAEENGDTFKTIVLETKSVRHMTARLGLVKRISLLAVVGNGNGLAGFAFAKHSDSKLALKKASNMAAKRLKYVERLQDHTIYQDFWAECRSTQLFVQRMPEGYGLRCHRAIRAICQLIGIRDLFARVEGNTKNYQAIAKAFFDGLLKQETHQQLAERKRLLVVEFRKELGYLPKVVARPVHAELRLDSEIEPDEELDLDDLYGQGRYPYRRRPRQPFWINSDGYLKKLWREHPYRNMEKVKLRVLADGLLEDFSDATRHGSKRVLHENVLKGQMPIPMGIGLTGVFREHDRED</sequence>
<dbReference type="PANTHER" id="PTHR11102:SF147">
    <property type="entry name" value="SEL1L ADAPTOR SUBUNIT OF ERAD E3 UBIQUITIN LIGASE"/>
    <property type="match status" value="1"/>
</dbReference>
<evidence type="ECO:0000256" key="12">
    <source>
        <dbReference type="SAM" id="SignalP"/>
    </source>
</evidence>
<protein>
    <recommendedName>
        <fullName evidence="7">Small ribosomal subunit protein uS5m</fullName>
    </recommendedName>
    <alternativeName>
        <fullName evidence="8">28S ribosomal protein S5, mitochondrial</fullName>
    </alternativeName>
</protein>
<dbReference type="Pfam" id="PF00333">
    <property type="entry name" value="Ribosomal_S5"/>
    <property type="match status" value="1"/>
</dbReference>
<evidence type="ECO:0000313" key="14">
    <source>
        <dbReference type="EMBL" id="KFD63682.1"/>
    </source>
</evidence>
<dbReference type="Pfam" id="PF03719">
    <property type="entry name" value="Ribosomal_S5_C"/>
    <property type="match status" value="1"/>
</dbReference>
<dbReference type="FunFam" id="3.30.160.20:FF:000022">
    <property type="entry name" value="28S ribosomal protein S5, mitochondrial"/>
    <property type="match status" value="1"/>
</dbReference>
<dbReference type="GO" id="GO:0003735">
    <property type="term" value="F:structural constituent of ribosome"/>
    <property type="evidence" value="ECO:0007669"/>
    <property type="project" value="UniProtKB-UniRule"/>
</dbReference>
<dbReference type="SUPFAM" id="SSF81901">
    <property type="entry name" value="HCP-like"/>
    <property type="match status" value="2"/>
</dbReference>
<feature type="chain" id="PRO_5001795666" description="Small ribosomal subunit protein uS5m" evidence="12">
    <location>
        <begin position="24"/>
        <end position="1127"/>
    </location>
</feature>
<feature type="signal peptide" evidence="12">
    <location>
        <begin position="1"/>
        <end position="23"/>
    </location>
</feature>
<reference evidence="14" key="1">
    <citation type="journal article" date="2014" name="Nat. Genet.">
        <title>Genome and transcriptome of the porcine whipworm Trichuris suis.</title>
        <authorList>
            <person name="Jex A.R."/>
            <person name="Nejsum P."/>
            <person name="Schwarz E.M."/>
            <person name="Hu L."/>
            <person name="Young N.D."/>
            <person name="Hall R.S."/>
            <person name="Korhonen P.K."/>
            <person name="Liao S."/>
            <person name="Thamsborg S."/>
            <person name="Xia J."/>
            <person name="Xu P."/>
            <person name="Wang S."/>
            <person name="Scheerlinck J.P."/>
            <person name="Hofmann A."/>
            <person name="Sternberg P.W."/>
            <person name="Wang J."/>
            <person name="Gasser R.B."/>
        </authorList>
    </citation>
    <scope>NUCLEOTIDE SEQUENCE [LARGE SCALE GENOMIC DNA]</scope>
    <source>
        <strain evidence="14">DCEP-RM93F</strain>
    </source>
</reference>
<dbReference type="GO" id="GO:0036503">
    <property type="term" value="P:ERAD pathway"/>
    <property type="evidence" value="ECO:0007669"/>
    <property type="project" value="TreeGrafter"/>
</dbReference>
<dbReference type="InterPro" id="IPR048584">
    <property type="entry name" value="Ribosomal_uS5m_N"/>
</dbReference>
<evidence type="ECO:0000259" key="13">
    <source>
        <dbReference type="PROSITE" id="PS50881"/>
    </source>
</evidence>
<keyword evidence="12" id="KW-0732">Signal</keyword>
<evidence type="ECO:0000256" key="7">
    <source>
        <dbReference type="ARBA" id="ARBA00039335"/>
    </source>
</evidence>
<evidence type="ECO:0000256" key="6">
    <source>
        <dbReference type="ARBA" id="ARBA00038101"/>
    </source>
</evidence>
<comment type="similarity">
    <text evidence="6">Belongs to the sel-1 family.</text>
</comment>
<dbReference type="SUPFAM" id="SSF54211">
    <property type="entry name" value="Ribosomal protein S5 domain 2-like"/>
    <property type="match status" value="1"/>
</dbReference>
<dbReference type="InterPro" id="IPR013810">
    <property type="entry name" value="Ribosomal_uS5_N"/>
</dbReference>
<dbReference type="Gene3D" id="3.30.160.20">
    <property type="match status" value="1"/>
</dbReference>
<comment type="subunit">
    <text evidence="9">Component of the mitochondrial ribosome small subunit (28S) which comprises a 12S rRNA and about 30 distinct proteins.</text>
</comment>
<dbReference type="GO" id="GO:0005789">
    <property type="term" value="C:endoplasmic reticulum membrane"/>
    <property type="evidence" value="ECO:0007669"/>
    <property type="project" value="TreeGrafter"/>
</dbReference>
<dbReference type="Pfam" id="PF08238">
    <property type="entry name" value="Sel1"/>
    <property type="match status" value="12"/>
</dbReference>
<feature type="domain" description="S5 DRBM" evidence="13">
    <location>
        <begin position="861"/>
        <end position="907"/>
    </location>
</feature>
<dbReference type="GO" id="GO:0006412">
    <property type="term" value="P:translation"/>
    <property type="evidence" value="ECO:0007669"/>
    <property type="project" value="InterPro"/>
</dbReference>
<dbReference type="InterPro" id="IPR020568">
    <property type="entry name" value="Ribosomal_Su5_D2-typ_SF"/>
</dbReference>
<comment type="similarity">
    <text evidence="2 11">Belongs to the universal ribosomal protein uS5 family.</text>
</comment>
<dbReference type="Gene3D" id="3.30.230.10">
    <property type="match status" value="1"/>
</dbReference>
<name>A0A085N2I6_9BILA</name>
<dbReference type="GO" id="GO:0003723">
    <property type="term" value="F:RNA binding"/>
    <property type="evidence" value="ECO:0007669"/>
    <property type="project" value="InterPro"/>
</dbReference>
<evidence type="ECO:0000256" key="10">
    <source>
        <dbReference type="PROSITE-ProRule" id="PRU00268"/>
    </source>
</evidence>
<dbReference type="InterPro" id="IPR050767">
    <property type="entry name" value="Sel1_AlgK"/>
</dbReference>
<dbReference type="AlphaFoldDB" id="A0A085N2I6"/>
<accession>A0A085N2I6</accession>
<dbReference type="SUPFAM" id="SSF54768">
    <property type="entry name" value="dsRNA-binding domain-like"/>
    <property type="match status" value="1"/>
</dbReference>
<gene>
    <name evidence="14" type="ORF">M514_06603</name>
</gene>
<evidence type="ECO:0000256" key="4">
    <source>
        <dbReference type="ARBA" id="ARBA00023128"/>
    </source>
</evidence>
<dbReference type="GO" id="GO:0005763">
    <property type="term" value="C:mitochondrial small ribosomal subunit"/>
    <property type="evidence" value="ECO:0007669"/>
    <property type="project" value="UniProtKB-ARBA"/>
</dbReference>
<proteinExistence type="inferred from homology"/>